<comment type="caution">
    <text evidence="1">The sequence shown here is derived from an EMBL/GenBank/DDBJ whole genome shotgun (WGS) entry which is preliminary data.</text>
</comment>
<protein>
    <submittedName>
        <fullName evidence="1">Uncharacterized protein</fullName>
    </submittedName>
</protein>
<dbReference type="Proteomes" id="UP000218775">
    <property type="component" value="Unassembled WGS sequence"/>
</dbReference>
<proteinExistence type="predicted"/>
<evidence type="ECO:0000313" key="1">
    <source>
        <dbReference type="EMBL" id="PCI78524.1"/>
    </source>
</evidence>
<gene>
    <name evidence="1" type="ORF">COB21_00555</name>
</gene>
<dbReference type="AlphaFoldDB" id="A0A2A4X7P7"/>
<accession>A0A2A4X7P7</accession>
<name>A0A2A4X7P7_UNCAE</name>
<dbReference type="EMBL" id="NVUK01000004">
    <property type="protein sequence ID" value="PCI78524.1"/>
    <property type="molecule type" value="Genomic_DNA"/>
</dbReference>
<sequence length="70" mass="8343">MDTKLTKKEAFQAMKNFIELHYLRTSQNDEIGILLGACKQNPRTGEFLKPIMWDYWLESIDKIKPKELRK</sequence>
<organism evidence="1 2">
    <name type="scientific">Aerophobetes bacterium</name>
    <dbReference type="NCBI Taxonomy" id="2030807"/>
    <lineage>
        <taxon>Bacteria</taxon>
        <taxon>Candidatus Aerophobota</taxon>
    </lineage>
</organism>
<evidence type="ECO:0000313" key="2">
    <source>
        <dbReference type="Proteomes" id="UP000218775"/>
    </source>
</evidence>
<reference evidence="2" key="1">
    <citation type="submission" date="2017-08" db="EMBL/GenBank/DDBJ databases">
        <title>A dynamic microbial community with high functional redundancy inhabits the cold, oxic subseafloor aquifer.</title>
        <authorList>
            <person name="Tully B.J."/>
            <person name="Wheat C.G."/>
            <person name="Glazer B.T."/>
            <person name="Huber J.A."/>
        </authorList>
    </citation>
    <scope>NUCLEOTIDE SEQUENCE [LARGE SCALE GENOMIC DNA]</scope>
</reference>